<evidence type="ECO:0000313" key="2">
    <source>
        <dbReference type="EMBL" id="CAK85960.1"/>
    </source>
</evidence>
<dbReference type="InParanoid" id="A0DSE3"/>
<name>A0DSE3_PARTE</name>
<dbReference type="KEGG" id="ptm:GSPATT00019664001"/>
<proteinExistence type="predicted"/>
<accession>A0DSE3</accession>
<evidence type="ECO:0000256" key="1">
    <source>
        <dbReference type="SAM" id="Phobius"/>
    </source>
</evidence>
<keyword evidence="3" id="KW-1185">Reference proteome</keyword>
<dbReference type="GeneID" id="5039142"/>
<feature type="transmembrane region" description="Helical" evidence="1">
    <location>
        <begin position="19"/>
        <end position="40"/>
    </location>
</feature>
<organism evidence="2 3">
    <name type="scientific">Paramecium tetraurelia</name>
    <dbReference type="NCBI Taxonomy" id="5888"/>
    <lineage>
        <taxon>Eukaryota</taxon>
        <taxon>Sar</taxon>
        <taxon>Alveolata</taxon>
        <taxon>Ciliophora</taxon>
        <taxon>Intramacronucleata</taxon>
        <taxon>Oligohymenophorea</taxon>
        <taxon>Peniculida</taxon>
        <taxon>Parameciidae</taxon>
        <taxon>Paramecium</taxon>
    </lineage>
</organism>
<dbReference type="EMBL" id="CT868552">
    <property type="protein sequence ID" value="CAK85960.1"/>
    <property type="molecule type" value="Genomic_DNA"/>
</dbReference>
<keyword evidence="1" id="KW-0472">Membrane</keyword>
<gene>
    <name evidence="2" type="ORF">GSPATT00019664001</name>
</gene>
<protein>
    <recommendedName>
        <fullName evidence="4">Transmembrane protein</fullName>
    </recommendedName>
</protein>
<sequence length="303" mass="34748">MVVAGEAATENIQGEKFILIYRILAQIFLIAFFHVLMIKLLKIKNRLINLITLLKCICVIICWEELDINIQNTLHQSLLEQFVIVLCFVFAIESQICQTLALLFNLIYSLTRHFKFDSKSNISFAVRLTIMHVLLQIYVIISSQKNNKSYSNAQLIAMSANNNINYSQLQSNRVLSPKQAHTQFCIEISEKKNQSAIPMDQKIDDNLTESIQQDHLYEVLLTSFDQGIYIIDNSFQQAQIINPILSNLILKNEKLNLKLFEAKIVDSGISADEIYMIIPKLHQSNDIESFLKFSQTLDSILSI</sequence>
<dbReference type="Proteomes" id="UP000000600">
    <property type="component" value="Unassembled WGS sequence"/>
</dbReference>
<feature type="transmembrane region" description="Helical" evidence="1">
    <location>
        <begin position="122"/>
        <end position="141"/>
    </location>
</feature>
<keyword evidence="1" id="KW-1133">Transmembrane helix</keyword>
<dbReference type="OrthoDB" id="10305985at2759"/>
<evidence type="ECO:0008006" key="4">
    <source>
        <dbReference type="Google" id="ProtNLM"/>
    </source>
</evidence>
<dbReference type="RefSeq" id="XP_001453357.1">
    <property type="nucleotide sequence ID" value="XM_001453320.1"/>
</dbReference>
<reference evidence="2 3" key="1">
    <citation type="journal article" date="2006" name="Nature">
        <title>Global trends of whole-genome duplications revealed by the ciliate Paramecium tetraurelia.</title>
        <authorList>
            <consortium name="Genoscope"/>
            <person name="Aury J.-M."/>
            <person name="Jaillon O."/>
            <person name="Duret L."/>
            <person name="Noel B."/>
            <person name="Jubin C."/>
            <person name="Porcel B.M."/>
            <person name="Segurens B."/>
            <person name="Daubin V."/>
            <person name="Anthouard V."/>
            <person name="Aiach N."/>
            <person name="Arnaiz O."/>
            <person name="Billaut A."/>
            <person name="Beisson J."/>
            <person name="Blanc I."/>
            <person name="Bouhouche K."/>
            <person name="Camara F."/>
            <person name="Duharcourt S."/>
            <person name="Guigo R."/>
            <person name="Gogendeau D."/>
            <person name="Katinka M."/>
            <person name="Keller A.-M."/>
            <person name="Kissmehl R."/>
            <person name="Klotz C."/>
            <person name="Koll F."/>
            <person name="Le Moue A."/>
            <person name="Lepere C."/>
            <person name="Malinsky S."/>
            <person name="Nowacki M."/>
            <person name="Nowak J.K."/>
            <person name="Plattner H."/>
            <person name="Poulain J."/>
            <person name="Ruiz F."/>
            <person name="Serrano V."/>
            <person name="Zagulski M."/>
            <person name="Dessen P."/>
            <person name="Betermier M."/>
            <person name="Weissenbach J."/>
            <person name="Scarpelli C."/>
            <person name="Schachter V."/>
            <person name="Sperling L."/>
            <person name="Meyer E."/>
            <person name="Cohen J."/>
            <person name="Wincker P."/>
        </authorList>
    </citation>
    <scope>NUCLEOTIDE SEQUENCE [LARGE SCALE GENOMIC DNA]</scope>
    <source>
        <strain evidence="2 3">Stock d4-2</strain>
    </source>
</reference>
<dbReference type="HOGENOM" id="CLU_919685_0_0_1"/>
<keyword evidence="1" id="KW-0812">Transmembrane</keyword>
<dbReference type="AlphaFoldDB" id="A0DSE3"/>
<feature type="transmembrane region" description="Helical" evidence="1">
    <location>
        <begin position="83"/>
        <end position="110"/>
    </location>
</feature>
<evidence type="ECO:0000313" key="3">
    <source>
        <dbReference type="Proteomes" id="UP000000600"/>
    </source>
</evidence>
<dbReference type="OMA" id="IICWEEL"/>